<feature type="transmembrane region" description="Helical" evidence="1">
    <location>
        <begin position="31"/>
        <end position="49"/>
    </location>
</feature>
<protein>
    <submittedName>
        <fullName evidence="2">Uncharacterized protein</fullName>
    </submittedName>
</protein>
<evidence type="ECO:0000313" key="2">
    <source>
        <dbReference type="EMBL" id="WAA12486.1"/>
    </source>
</evidence>
<keyword evidence="1" id="KW-1133">Transmembrane helix</keyword>
<accession>A0A9E8LZM0</accession>
<keyword evidence="1" id="KW-0472">Membrane</keyword>
<dbReference type="EMBL" id="CP106877">
    <property type="protein sequence ID" value="WAA12486.1"/>
    <property type="molecule type" value="Genomic_DNA"/>
</dbReference>
<keyword evidence="3" id="KW-1185">Reference proteome</keyword>
<reference evidence="2" key="1">
    <citation type="submission" date="2022-09" db="EMBL/GenBank/DDBJ databases">
        <title>Complete Genomes of Fervidibacillus albus and Fervidibacillus halotolerans isolated from tidal flat sediments.</title>
        <authorList>
            <person name="Kwon K.K."/>
            <person name="Yang S.-H."/>
            <person name="Park M.J."/>
            <person name="Oh H.-M."/>
        </authorList>
    </citation>
    <scope>NUCLEOTIDE SEQUENCE</scope>
    <source>
        <strain evidence="2">MEBiC13594</strain>
    </source>
</reference>
<evidence type="ECO:0000313" key="3">
    <source>
        <dbReference type="Proteomes" id="UP001164726"/>
    </source>
</evidence>
<keyword evidence="1" id="KW-0812">Transmembrane</keyword>
<dbReference type="AlphaFoldDB" id="A0A9E8LZM0"/>
<organism evidence="2 3">
    <name type="scientific">Fervidibacillus halotolerans</name>
    <dbReference type="NCBI Taxonomy" id="2980027"/>
    <lineage>
        <taxon>Bacteria</taxon>
        <taxon>Bacillati</taxon>
        <taxon>Bacillota</taxon>
        <taxon>Bacilli</taxon>
        <taxon>Bacillales</taxon>
        <taxon>Bacillaceae</taxon>
        <taxon>Fervidibacillus</taxon>
    </lineage>
</organism>
<dbReference type="Proteomes" id="UP001164726">
    <property type="component" value="Chromosome"/>
</dbReference>
<proteinExistence type="predicted"/>
<gene>
    <name evidence="2" type="ORF">OE105_13330</name>
</gene>
<feature type="transmembrane region" description="Helical" evidence="1">
    <location>
        <begin position="7"/>
        <end position="25"/>
    </location>
</feature>
<sequence length="66" mass="7904">MGKLLSWFYFIVGLLCTVGMFASFYLGQYVLSSWLFLAIFINFLLFQAIRKEEEIRRNKMMSDRIH</sequence>
<evidence type="ECO:0000256" key="1">
    <source>
        <dbReference type="SAM" id="Phobius"/>
    </source>
</evidence>
<dbReference type="KEGG" id="fhl:OE105_13330"/>
<name>A0A9E8LZM0_9BACI</name>
<dbReference type="RefSeq" id="WP_275420622.1">
    <property type="nucleotide sequence ID" value="NZ_CP106877.1"/>
</dbReference>